<dbReference type="EMBL" id="CP130613">
    <property type="protein sequence ID" value="WKW14813.1"/>
    <property type="molecule type" value="Genomic_DNA"/>
</dbReference>
<proteinExistence type="predicted"/>
<keyword evidence="3" id="KW-1185">Reference proteome</keyword>
<dbReference type="GO" id="GO:0009279">
    <property type="term" value="C:cell outer membrane"/>
    <property type="evidence" value="ECO:0007669"/>
    <property type="project" value="InterPro"/>
</dbReference>
<organism evidence="1">
    <name type="scientific">Pseudogemmatithrix spongiicola</name>
    <dbReference type="NCBI Taxonomy" id="3062599"/>
    <lineage>
        <taxon>Bacteria</taxon>
        <taxon>Pseudomonadati</taxon>
        <taxon>Gemmatimonadota</taxon>
        <taxon>Gemmatimonadia</taxon>
        <taxon>Gemmatimonadales</taxon>
        <taxon>Gemmatimonadaceae</taxon>
        <taxon>Pseudogemmatithrix</taxon>
    </lineage>
</organism>
<accession>A0AA49JZP8</accession>
<accession>A0AA49JU06</accession>
<dbReference type="Pfam" id="PF05275">
    <property type="entry name" value="CopB"/>
    <property type="match status" value="1"/>
</dbReference>
<evidence type="ECO:0000313" key="2">
    <source>
        <dbReference type="EMBL" id="WKW14813.1"/>
    </source>
</evidence>
<dbReference type="RefSeq" id="WP_291158539.1">
    <property type="nucleotide sequence ID" value="NZ_CP130612.1"/>
</dbReference>
<evidence type="ECO:0000313" key="1">
    <source>
        <dbReference type="EMBL" id="WKW11903.1"/>
    </source>
</evidence>
<dbReference type="GO" id="GO:0005507">
    <property type="term" value="F:copper ion binding"/>
    <property type="evidence" value="ECO:0007669"/>
    <property type="project" value="InterPro"/>
</dbReference>
<dbReference type="KEGG" id="pspc:Strain318_001172"/>
<protein>
    <submittedName>
        <fullName evidence="1">Copper resistance protein B</fullName>
    </submittedName>
</protein>
<evidence type="ECO:0000313" key="3">
    <source>
        <dbReference type="Proteomes" id="UP001229955"/>
    </source>
</evidence>
<dbReference type="Proteomes" id="UP001229955">
    <property type="component" value="Chromosome"/>
</dbReference>
<dbReference type="EMBL" id="CP130612">
    <property type="protein sequence ID" value="WKW11903.1"/>
    <property type="molecule type" value="Genomic_DNA"/>
</dbReference>
<name>A0AA49JU06_9BACT</name>
<dbReference type="GO" id="GO:0006878">
    <property type="term" value="P:intracellular copper ion homeostasis"/>
    <property type="evidence" value="ECO:0007669"/>
    <property type="project" value="InterPro"/>
</dbReference>
<dbReference type="AlphaFoldDB" id="A0AA49JU06"/>
<gene>
    <name evidence="1" type="ORF">Strain138_001172</name>
    <name evidence="2" type="ORF">Strain318_001172</name>
</gene>
<reference evidence="1" key="1">
    <citation type="submission" date="2023-07" db="EMBL/GenBank/DDBJ databases">
        <authorList>
            <person name="Haufschild T."/>
            <person name="Kallscheuer N."/>
            <person name="Hammer J."/>
            <person name="Kohn T."/>
            <person name="Kabuu M."/>
            <person name="Jogler M."/>
            <person name="Wohfarth N."/>
            <person name="Heuer A."/>
            <person name="Rohde M."/>
            <person name="van Teeseling M.C.F."/>
            <person name="Jogler C."/>
        </authorList>
    </citation>
    <scope>NUCLEOTIDE SEQUENCE</scope>
    <source>
        <strain evidence="1">Strain 138</strain>
        <strain evidence="2">Strain 318</strain>
    </source>
</reference>
<dbReference type="InterPro" id="IPR007939">
    <property type="entry name" value="Cu-R_B_prcur"/>
</dbReference>
<sequence length="208" mass="22695">MLTEVLEYDAAGAARPLLFDVLAWTGGASRRLWFKADGSAATSGRATHGEYQVLYGRMLTPWWDVQLGARADVRTAPGASASRAGALVGLQGLAPGWFELEPSLFVTTDGNLSFDLTASYDLFLTQRLVLQPRLESTLSLKDDDAFGVGRGLSSTSFGLRTRFEIRREFAPYLGVVWERGYGRSAELARLAGESASETLIVAGLRLWR</sequence>